<proteinExistence type="predicted"/>
<dbReference type="GO" id="GO:0005829">
    <property type="term" value="C:cytosol"/>
    <property type="evidence" value="ECO:0007669"/>
    <property type="project" value="TreeGrafter"/>
</dbReference>
<dbReference type="PANTHER" id="PTHR21454">
    <property type="entry name" value="DPH3 HOMOLOG-RELATED"/>
    <property type="match status" value="1"/>
</dbReference>
<keyword evidence="2" id="KW-1185">Reference proteome</keyword>
<sequence>MIPSKTRFPRYIENRVLLVKSSHSANFRNRFLTRSTRFATFLSNSFPHEFQTRKLLKKKLFPSRKTEERKQETTVSDFTYAGDTNPVFDPCADAKVQKHDGFTFGLAFSARNSFFFNSTQLSPCDSRLALAANGADLAVFRPKVDEISLLTINSSTFNPSKSGGYMVAFAGRKYAARSLPIFVADANYIVTSFTMVLEFQKGTLQNLYWKKFGCGSCTGGPFVCLNSTDCAIKNSNCRSSGGTTACDVGIQLAFSGTDKNDDVLNSWYEVANLRQYSLYGLYSDLHSSLTGPFNGLF</sequence>
<protein>
    <submittedName>
        <fullName evidence="1">Expp1 protein</fullName>
    </submittedName>
</protein>
<accession>A0AAD4IQ40</accession>
<evidence type="ECO:0000313" key="1">
    <source>
        <dbReference type="EMBL" id="KAH6756771.1"/>
    </source>
</evidence>
<dbReference type="GO" id="GO:0017183">
    <property type="term" value="P:protein histidyl modification to diphthamide"/>
    <property type="evidence" value="ECO:0007669"/>
    <property type="project" value="InterPro"/>
</dbReference>
<dbReference type="GO" id="GO:0046872">
    <property type="term" value="F:metal ion binding"/>
    <property type="evidence" value="ECO:0007669"/>
    <property type="project" value="InterPro"/>
</dbReference>
<gene>
    <name evidence="1" type="ORF">C2S53_020940</name>
</gene>
<dbReference type="EMBL" id="SDAM02029528">
    <property type="protein sequence ID" value="KAH6756771.1"/>
    <property type="molecule type" value="Genomic_DNA"/>
</dbReference>
<evidence type="ECO:0000313" key="2">
    <source>
        <dbReference type="Proteomes" id="UP001190926"/>
    </source>
</evidence>
<dbReference type="PANTHER" id="PTHR21454:SF44">
    <property type="entry name" value="EXPP1 PROTEIN"/>
    <property type="match status" value="1"/>
</dbReference>
<dbReference type="AlphaFoldDB" id="A0AAD4IQ40"/>
<dbReference type="Proteomes" id="UP001190926">
    <property type="component" value="Unassembled WGS sequence"/>
</dbReference>
<organism evidence="1 2">
    <name type="scientific">Perilla frutescens var. hirtella</name>
    <name type="common">Perilla citriodora</name>
    <name type="synonym">Perilla setoyensis</name>
    <dbReference type="NCBI Taxonomy" id="608512"/>
    <lineage>
        <taxon>Eukaryota</taxon>
        <taxon>Viridiplantae</taxon>
        <taxon>Streptophyta</taxon>
        <taxon>Embryophyta</taxon>
        <taxon>Tracheophyta</taxon>
        <taxon>Spermatophyta</taxon>
        <taxon>Magnoliopsida</taxon>
        <taxon>eudicotyledons</taxon>
        <taxon>Gunneridae</taxon>
        <taxon>Pentapetalae</taxon>
        <taxon>asterids</taxon>
        <taxon>lamiids</taxon>
        <taxon>Lamiales</taxon>
        <taxon>Lamiaceae</taxon>
        <taxon>Nepetoideae</taxon>
        <taxon>Elsholtzieae</taxon>
        <taxon>Perilla</taxon>
    </lineage>
</organism>
<dbReference type="InterPro" id="IPR044248">
    <property type="entry name" value="DPH3/4-like"/>
</dbReference>
<name>A0AAD4IQ40_PERFH</name>
<comment type="caution">
    <text evidence="1">The sequence shown here is derived from an EMBL/GenBank/DDBJ whole genome shotgun (WGS) entry which is preliminary data.</text>
</comment>
<reference evidence="1 2" key="1">
    <citation type="journal article" date="2021" name="Nat. Commun.">
        <title>Incipient diploidization of the medicinal plant Perilla within 10,000 years.</title>
        <authorList>
            <person name="Zhang Y."/>
            <person name="Shen Q."/>
            <person name="Leng L."/>
            <person name="Zhang D."/>
            <person name="Chen S."/>
            <person name="Shi Y."/>
            <person name="Ning Z."/>
            <person name="Chen S."/>
        </authorList>
    </citation>
    <scope>NUCLEOTIDE SEQUENCE [LARGE SCALE GENOMIC DNA]</scope>
    <source>
        <strain evidence="2">cv. PC099</strain>
    </source>
</reference>